<dbReference type="AlphaFoldDB" id="A0A7X8YDQ2"/>
<dbReference type="Pfam" id="PF01420">
    <property type="entry name" value="Methylase_S"/>
    <property type="match status" value="1"/>
</dbReference>
<evidence type="ECO:0000259" key="4">
    <source>
        <dbReference type="Pfam" id="PF01420"/>
    </source>
</evidence>
<evidence type="ECO:0000256" key="1">
    <source>
        <dbReference type="ARBA" id="ARBA00010923"/>
    </source>
</evidence>
<evidence type="ECO:0000256" key="3">
    <source>
        <dbReference type="ARBA" id="ARBA00023125"/>
    </source>
</evidence>
<dbReference type="PANTHER" id="PTHR30408:SF12">
    <property type="entry name" value="TYPE I RESTRICTION ENZYME MJAVIII SPECIFICITY SUBUNIT"/>
    <property type="match status" value="1"/>
</dbReference>
<comment type="similarity">
    <text evidence="1">Belongs to the type-I restriction system S methylase family.</text>
</comment>
<proteinExistence type="inferred from homology"/>
<evidence type="ECO:0000256" key="2">
    <source>
        <dbReference type="ARBA" id="ARBA00022747"/>
    </source>
</evidence>
<evidence type="ECO:0000313" key="5">
    <source>
        <dbReference type="EMBL" id="NLS09700.1"/>
    </source>
</evidence>
<reference evidence="5 6" key="1">
    <citation type="submission" date="2020-04" db="EMBL/GenBank/DDBJ databases">
        <title>Nesterenkonia sp. nov., isolated from marine sediment.</title>
        <authorList>
            <person name="Zhang G."/>
        </authorList>
    </citation>
    <scope>NUCLEOTIDE SEQUENCE [LARGE SCALE GENOMIC DNA]</scope>
    <source>
        <strain evidence="5 6">MY13</strain>
    </source>
</reference>
<dbReference type="SUPFAM" id="SSF116734">
    <property type="entry name" value="DNA methylase specificity domain"/>
    <property type="match status" value="2"/>
</dbReference>
<dbReference type="GO" id="GO:0009307">
    <property type="term" value="P:DNA restriction-modification system"/>
    <property type="evidence" value="ECO:0007669"/>
    <property type="project" value="UniProtKB-KW"/>
</dbReference>
<dbReference type="CDD" id="cd17495">
    <property type="entry name" value="RMtype1_S_Cep9333ORF4827P-TRD2-CR2_like"/>
    <property type="match status" value="1"/>
</dbReference>
<accession>A0A7X8YDQ2</accession>
<dbReference type="InterPro" id="IPR000055">
    <property type="entry name" value="Restrct_endonuc_typeI_TRD"/>
</dbReference>
<dbReference type="EMBL" id="JABAHY010000005">
    <property type="protein sequence ID" value="NLS09700.1"/>
    <property type="molecule type" value="Genomic_DNA"/>
</dbReference>
<evidence type="ECO:0000313" key="6">
    <source>
        <dbReference type="Proteomes" id="UP000523139"/>
    </source>
</evidence>
<keyword evidence="6" id="KW-1185">Reference proteome</keyword>
<dbReference type="GO" id="GO:0003677">
    <property type="term" value="F:DNA binding"/>
    <property type="evidence" value="ECO:0007669"/>
    <property type="project" value="UniProtKB-KW"/>
</dbReference>
<keyword evidence="2" id="KW-0680">Restriction system</keyword>
<feature type="domain" description="Type I restriction modification DNA specificity" evidence="4">
    <location>
        <begin position="5"/>
        <end position="117"/>
    </location>
</feature>
<protein>
    <recommendedName>
        <fullName evidence="4">Type I restriction modification DNA specificity domain-containing protein</fullName>
    </recommendedName>
</protein>
<dbReference type="InterPro" id="IPR052021">
    <property type="entry name" value="Type-I_RS_S_subunit"/>
</dbReference>
<dbReference type="Proteomes" id="UP000523139">
    <property type="component" value="Unassembled WGS sequence"/>
</dbReference>
<dbReference type="PANTHER" id="PTHR30408">
    <property type="entry name" value="TYPE-1 RESTRICTION ENZYME ECOKI SPECIFICITY PROTEIN"/>
    <property type="match status" value="1"/>
</dbReference>
<name>A0A7X8YDQ2_9MICC</name>
<dbReference type="InterPro" id="IPR044946">
    <property type="entry name" value="Restrct_endonuc_typeI_TRD_sf"/>
</dbReference>
<gene>
    <name evidence="5" type="ORF">HGQ17_06710</name>
</gene>
<comment type="caution">
    <text evidence="5">The sequence shown here is derived from an EMBL/GenBank/DDBJ whole genome shotgun (WGS) entry which is preliminary data.</text>
</comment>
<sequence>MTKYELRSGDVVIAMDRPWISAGLKYAVVREADLPAMLVQRVARLRARDHLDQRYLGYIIGSRDFTNYIRGTETGSAVPHISGTQIMEFPLPPLPPLEEQRGIAATLGALDDKIDSNCRAIDSAEDLGEALFRKAADKVQTLTDIAEVTMGSSPPGDTYNEEGEGVPFYQGVKDFGVRHPSYRVWTTGPVRTAHANATLISVRAPVGRLNRAKEYCCIGRGLAAVTSSFPSTCYYSLQAADAVWAPFEQEGTVFGSMNKKSLTSAQVPWPSESGVRELEAQLSSLDTRITSLTDENRKLSGLRDALLPELLSGRVRVPEAAEAVGEGLGV</sequence>
<organism evidence="5 6">
    <name type="scientific">Nesterenkonia sedimenti</name>
    <dbReference type="NCBI Taxonomy" id="1463632"/>
    <lineage>
        <taxon>Bacteria</taxon>
        <taxon>Bacillati</taxon>
        <taxon>Actinomycetota</taxon>
        <taxon>Actinomycetes</taxon>
        <taxon>Micrococcales</taxon>
        <taxon>Micrococcaceae</taxon>
        <taxon>Nesterenkonia</taxon>
    </lineage>
</organism>
<dbReference type="RefSeq" id="WP_168887203.1">
    <property type="nucleotide sequence ID" value="NZ_JABAHY010000005.1"/>
</dbReference>
<keyword evidence="3" id="KW-0238">DNA-binding</keyword>
<dbReference type="Gene3D" id="3.90.220.20">
    <property type="entry name" value="DNA methylase specificity domains"/>
    <property type="match status" value="2"/>
</dbReference>